<feature type="region of interest" description="Disordered" evidence="1">
    <location>
        <begin position="314"/>
        <end position="335"/>
    </location>
</feature>
<dbReference type="Proteomes" id="UP001162640">
    <property type="component" value="Unassembled WGS sequence"/>
</dbReference>
<evidence type="ECO:0000313" key="2">
    <source>
        <dbReference type="EMBL" id="GMH60946.1"/>
    </source>
</evidence>
<comment type="caution">
    <text evidence="2">The sequence shown here is derived from an EMBL/GenBank/DDBJ whole genome shotgun (WGS) entry which is preliminary data.</text>
</comment>
<evidence type="ECO:0000313" key="3">
    <source>
        <dbReference type="Proteomes" id="UP001162640"/>
    </source>
</evidence>
<proteinExistence type="predicted"/>
<feature type="region of interest" description="Disordered" evidence="1">
    <location>
        <begin position="429"/>
        <end position="465"/>
    </location>
</feature>
<protein>
    <submittedName>
        <fullName evidence="2">Uncharacterized protein</fullName>
    </submittedName>
</protein>
<feature type="compositionally biased region" description="Polar residues" evidence="1">
    <location>
        <begin position="480"/>
        <end position="490"/>
    </location>
</feature>
<sequence length="799" mass="87458">MKLKAIRLNENLPRYVFAEREYNIPLALFDAKHKIITDVSGAVHAELSGMSLRVKQAGTEVKASGVTVAFKDSKRPLLGFSIAFSQDCANQAYNVSLVHTGTTINTTSCLEGVTVTPVLYMLAVQEFTSKEDVFLPDGAEQDTDCGKRDEYGLRHFQLTWFKDERGRESNYIECRTCIADANGRIMPNTVDLNLEYSLCYCKEEVILKNKGSDQKKSIANSTGSKDDLGNNDTCLRSHLMEEVVDQSILNVLAKGYKGLEGDHDKSMAFSRCRIEEVSKNHQSNFFRIKVATNASMRFHGHLVGSSSSKRIYVKSKRSKPSTGVGGAGKAKRARVEGAPMPPAYLMKAALQSIESWNQKAAKLIQKLTNHVGRSPLAIECSTVLSEYSSVKGNSFDYLSKCIDAIDKASSPTVGDLGSEVDQQIQRALDPGVPGKKSRQSSASSNASATAGGHGMGKAMPLPPAANPQLSQVNSFSISQPFGRANSTNPDHTGMPPPQPTLASQQSLSMNLSLFNEIMDSEETLPISEEWIDEDFYLISFNSHLYLISFNSSLRSSLRFAGNALIGSLHSLLVTIVEAFYTNPPLLSLDFVLGTATTPTRKRPPPMNPGLMQKVSSHYIGPGKDARRSETTNLKSTLGQFRSAELAIGSTPSKTPSLDVPPPTEIQQSVYYILAKLWCGNPPYHGGNAIAYGFPAFDEDMNCLGFYREVYDAETDDKDLTSPSNAIGVFIPITDSRELGKKQRAEIASKLAKEIEQRSASVHELKQCEGKLGKLIQEGFTYVWTKLITSGPSINVSGWW</sequence>
<name>A0A9W6ZYV3_9STRA</name>
<evidence type="ECO:0000256" key="1">
    <source>
        <dbReference type="SAM" id="MobiDB-lite"/>
    </source>
</evidence>
<feature type="compositionally biased region" description="Low complexity" evidence="1">
    <location>
        <begin position="439"/>
        <end position="450"/>
    </location>
</feature>
<dbReference type="AlphaFoldDB" id="A0A9W6ZYV3"/>
<reference evidence="3" key="1">
    <citation type="journal article" date="2023" name="Commun. Biol.">
        <title>Genome analysis of Parmales, the sister group of diatoms, reveals the evolutionary specialization of diatoms from phago-mixotrophs to photoautotrophs.</title>
        <authorList>
            <person name="Ban H."/>
            <person name="Sato S."/>
            <person name="Yoshikawa S."/>
            <person name="Yamada K."/>
            <person name="Nakamura Y."/>
            <person name="Ichinomiya M."/>
            <person name="Sato N."/>
            <person name="Blanc-Mathieu R."/>
            <person name="Endo H."/>
            <person name="Kuwata A."/>
            <person name="Ogata H."/>
        </authorList>
    </citation>
    <scope>NUCLEOTIDE SEQUENCE [LARGE SCALE GENOMIC DNA]</scope>
</reference>
<organism evidence="2 3">
    <name type="scientific">Triparma laevis f. inornata</name>
    <dbReference type="NCBI Taxonomy" id="1714386"/>
    <lineage>
        <taxon>Eukaryota</taxon>
        <taxon>Sar</taxon>
        <taxon>Stramenopiles</taxon>
        <taxon>Ochrophyta</taxon>
        <taxon>Bolidophyceae</taxon>
        <taxon>Parmales</taxon>
        <taxon>Triparmaceae</taxon>
        <taxon>Triparma</taxon>
    </lineage>
</organism>
<feature type="region of interest" description="Disordered" evidence="1">
    <location>
        <begin position="480"/>
        <end position="503"/>
    </location>
</feature>
<gene>
    <name evidence="2" type="ORF">TL16_g03155</name>
</gene>
<accession>A0A9W6ZYV3</accession>
<dbReference type="EMBL" id="BLQM01000082">
    <property type="protein sequence ID" value="GMH60946.1"/>
    <property type="molecule type" value="Genomic_DNA"/>
</dbReference>